<comment type="caution">
    <text evidence="2">The sequence shown here is derived from an EMBL/GenBank/DDBJ whole genome shotgun (WGS) entry which is preliminary data.</text>
</comment>
<name>A0A850TH06_9BACT</name>
<dbReference type="EMBL" id="JACADJ010000126">
    <property type="protein sequence ID" value="NWH06856.1"/>
    <property type="molecule type" value="Genomic_DNA"/>
</dbReference>
<organism evidence="2 3">
    <name type="scientific">Desulfobacter latus</name>
    <dbReference type="NCBI Taxonomy" id="2292"/>
    <lineage>
        <taxon>Bacteria</taxon>
        <taxon>Pseudomonadati</taxon>
        <taxon>Thermodesulfobacteriota</taxon>
        <taxon>Desulfobacteria</taxon>
        <taxon>Desulfobacterales</taxon>
        <taxon>Desulfobacteraceae</taxon>
        <taxon>Desulfobacter</taxon>
    </lineage>
</organism>
<accession>A0A850TH06</accession>
<evidence type="ECO:0008006" key="4">
    <source>
        <dbReference type="Google" id="ProtNLM"/>
    </source>
</evidence>
<evidence type="ECO:0000256" key="1">
    <source>
        <dbReference type="SAM" id="MobiDB-lite"/>
    </source>
</evidence>
<dbReference type="AlphaFoldDB" id="A0A850TH06"/>
<keyword evidence="3" id="KW-1185">Reference proteome</keyword>
<sequence>MSRRKKPMNRPAPSATPTTSKISEPVSVSLRLSPTLSKKLDSYCSEIGASRNGVISVAIADFLAERISN</sequence>
<reference evidence="2 3" key="1">
    <citation type="submission" date="2020-06" db="EMBL/GenBank/DDBJ databases">
        <title>High-quality draft genome of sulfate reducer Desulfobacter latus type strain AcrS2 isolated from marine sediment.</title>
        <authorList>
            <person name="Hoppe M."/>
            <person name="Larsen C.K."/>
            <person name="Marshall I.P.G."/>
            <person name="Schramm A."/>
            <person name="Marietou A.G."/>
        </authorList>
    </citation>
    <scope>NUCLEOTIDE SEQUENCE [LARGE SCALE GENOMIC DNA]</scope>
    <source>
        <strain evidence="2 3">AcRS2</strain>
    </source>
</reference>
<dbReference type="Proteomes" id="UP000553343">
    <property type="component" value="Unassembled WGS sequence"/>
</dbReference>
<evidence type="ECO:0000313" key="2">
    <source>
        <dbReference type="EMBL" id="NWH06856.1"/>
    </source>
</evidence>
<dbReference type="RefSeq" id="WP_178368304.1">
    <property type="nucleotide sequence ID" value="NZ_JACADJ010000126.1"/>
</dbReference>
<gene>
    <name evidence="2" type="ORF">HXW94_18050</name>
</gene>
<protein>
    <recommendedName>
        <fullName evidence="4">CopG family transcriptional regulator</fullName>
    </recommendedName>
</protein>
<proteinExistence type="predicted"/>
<feature type="region of interest" description="Disordered" evidence="1">
    <location>
        <begin position="1"/>
        <end position="26"/>
    </location>
</feature>
<evidence type="ECO:0000313" key="3">
    <source>
        <dbReference type="Proteomes" id="UP000553343"/>
    </source>
</evidence>